<keyword evidence="1" id="KW-1133">Transmembrane helix</keyword>
<dbReference type="OrthoDB" id="5834857at2759"/>
<keyword evidence="3" id="KW-1185">Reference proteome</keyword>
<comment type="caution">
    <text evidence="2">The sequence shown here is derived from an EMBL/GenBank/DDBJ whole genome shotgun (WGS) entry which is preliminary data.</text>
</comment>
<evidence type="ECO:0000256" key="1">
    <source>
        <dbReference type="SAM" id="Phobius"/>
    </source>
</evidence>
<dbReference type="InterPro" id="IPR052665">
    <property type="entry name" value="Neuropeptide-GPCR"/>
</dbReference>
<feature type="transmembrane region" description="Helical" evidence="1">
    <location>
        <begin position="38"/>
        <end position="67"/>
    </location>
</feature>
<gene>
    <name evidence="2" type="ORF">WR25_06189</name>
</gene>
<feature type="transmembrane region" description="Helical" evidence="1">
    <location>
        <begin position="88"/>
        <end position="110"/>
    </location>
</feature>
<organism evidence="2 3">
    <name type="scientific">Diploscapter pachys</name>
    <dbReference type="NCBI Taxonomy" id="2018661"/>
    <lineage>
        <taxon>Eukaryota</taxon>
        <taxon>Metazoa</taxon>
        <taxon>Ecdysozoa</taxon>
        <taxon>Nematoda</taxon>
        <taxon>Chromadorea</taxon>
        <taxon>Rhabditida</taxon>
        <taxon>Rhabditina</taxon>
        <taxon>Rhabditomorpha</taxon>
        <taxon>Rhabditoidea</taxon>
        <taxon>Rhabditidae</taxon>
        <taxon>Diploscapter</taxon>
    </lineage>
</organism>
<protein>
    <submittedName>
        <fullName evidence="2">Uncharacterized protein</fullName>
    </submittedName>
</protein>
<feature type="transmembrane region" description="Helical" evidence="1">
    <location>
        <begin position="122"/>
        <end position="146"/>
    </location>
</feature>
<dbReference type="Gene3D" id="1.20.1070.10">
    <property type="entry name" value="Rhodopsin 7-helix transmembrane proteins"/>
    <property type="match status" value="1"/>
</dbReference>
<dbReference type="SUPFAM" id="SSF81321">
    <property type="entry name" value="Family A G protein-coupled receptor-like"/>
    <property type="match status" value="1"/>
</dbReference>
<keyword evidence="1" id="KW-0472">Membrane</keyword>
<sequence>MYTRATPSPFDSVSYNISGGTISPLDPENIYAEPDPSYYLSLIIISCFIGYICTIVYGIPSNLYVVYRMCKLSRKSSDMYSNGAGRCLLLMALADIGSLTAISYFVFINFNNNQLIEFDHMTILVVCKVLVTIIFVAVCMNSWLFISITDQQKTSCTINPLFGSYVPPMVLLFIDSLCSFIIPCLTIVYVDASVLCSLRFSRLLKADVRSHASSPRQLNPYMTRWLLLALVDVCLNAPENLMRLLLIAHIIEYRINDEVFTALRHISQVLYYSQFGYNCVYLALFIYDKPTRPANRRICESHSAVELQSERSKQDK</sequence>
<dbReference type="AlphaFoldDB" id="A0A2A2LSK9"/>
<keyword evidence="1" id="KW-0812">Transmembrane</keyword>
<dbReference type="EMBL" id="LIAE01006468">
    <property type="protein sequence ID" value="PAV89201.1"/>
    <property type="molecule type" value="Genomic_DNA"/>
</dbReference>
<dbReference type="Proteomes" id="UP000218231">
    <property type="component" value="Unassembled WGS sequence"/>
</dbReference>
<dbReference type="GO" id="GO:0016020">
    <property type="term" value="C:membrane"/>
    <property type="evidence" value="ECO:0007669"/>
    <property type="project" value="TreeGrafter"/>
</dbReference>
<proteinExistence type="predicted"/>
<evidence type="ECO:0000313" key="3">
    <source>
        <dbReference type="Proteomes" id="UP000218231"/>
    </source>
</evidence>
<dbReference type="PANTHER" id="PTHR24224:SF37">
    <property type="entry name" value="G-PROTEIN COUPLED RECEPTORS FAMILY 1 PROFILE DOMAIN-CONTAINING PROTEIN"/>
    <property type="match status" value="1"/>
</dbReference>
<dbReference type="PANTHER" id="PTHR24224">
    <property type="entry name" value="CARDIOACCELERATORY PEPTIDE RECEPTOR-RELATED"/>
    <property type="match status" value="1"/>
</dbReference>
<reference evidence="2 3" key="1">
    <citation type="journal article" date="2017" name="Curr. Biol.">
        <title>Genome architecture and evolution of a unichromosomal asexual nematode.</title>
        <authorList>
            <person name="Fradin H."/>
            <person name="Zegar C."/>
            <person name="Gutwein M."/>
            <person name="Lucas J."/>
            <person name="Kovtun M."/>
            <person name="Corcoran D."/>
            <person name="Baugh L.R."/>
            <person name="Kiontke K."/>
            <person name="Gunsalus K."/>
            <person name="Fitch D.H."/>
            <person name="Piano F."/>
        </authorList>
    </citation>
    <scope>NUCLEOTIDE SEQUENCE [LARGE SCALE GENOMIC DNA]</scope>
    <source>
        <strain evidence="2">PF1309</strain>
    </source>
</reference>
<evidence type="ECO:0000313" key="2">
    <source>
        <dbReference type="EMBL" id="PAV89201.1"/>
    </source>
</evidence>
<accession>A0A2A2LSK9</accession>
<name>A0A2A2LSK9_9BILA</name>